<dbReference type="Proteomes" id="UP001597062">
    <property type="component" value="Unassembled WGS sequence"/>
</dbReference>
<comment type="caution">
    <text evidence="2">The sequence shown here is derived from an EMBL/GenBank/DDBJ whole genome shotgun (WGS) entry which is preliminary data.</text>
</comment>
<keyword evidence="1" id="KW-1133">Transmembrane helix</keyword>
<keyword evidence="3" id="KW-1185">Reference proteome</keyword>
<keyword evidence="1" id="KW-0472">Membrane</keyword>
<feature type="transmembrane region" description="Helical" evidence="1">
    <location>
        <begin position="75"/>
        <end position="93"/>
    </location>
</feature>
<feature type="transmembrane region" description="Helical" evidence="1">
    <location>
        <begin position="42"/>
        <end position="63"/>
    </location>
</feature>
<gene>
    <name evidence="2" type="ORF">ACFQ1U_04715</name>
</gene>
<protein>
    <submittedName>
        <fullName evidence="2">Uncharacterized protein</fullName>
    </submittedName>
</protein>
<keyword evidence="1" id="KW-0812">Transmembrane</keyword>
<evidence type="ECO:0000313" key="3">
    <source>
        <dbReference type="Proteomes" id="UP001597062"/>
    </source>
</evidence>
<evidence type="ECO:0000313" key="2">
    <source>
        <dbReference type="EMBL" id="MFD0992497.1"/>
    </source>
</evidence>
<proteinExistence type="predicted"/>
<evidence type="ECO:0000256" key="1">
    <source>
        <dbReference type="SAM" id="Phobius"/>
    </source>
</evidence>
<accession>A0ABW3JPU9</accession>
<feature type="transmembrane region" description="Helical" evidence="1">
    <location>
        <begin position="119"/>
        <end position="140"/>
    </location>
</feature>
<dbReference type="RefSeq" id="WP_386105850.1">
    <property type="nucleotide sequence ID" value="NZ_JBHTJR010000023.1"/>
</dbReference>
<dbReference type="EMBL" id="JBHTJR010000023">
    <property type="protein sequence ID" value="MFD0992497.1"/>
    <property type="molecule type" value="Genomic_DNA"/>
</dbReference>
<name>A0ABW3JPU9_9FLAO</name>
<sequence>MSNKVLTIFVAVISVIGAILFGRVVAIDTEQAAELSAAVSPLITFSIVLFGLSVAAALIASLLGVFKNPDALKKTLLGLVGLVVVLLVSYLMADSSEVVDAEQKVIAAANSAVTKLTSAGIWASIVLLAIAGAFFVFDLVKGLVK</sequence>
<organism evidence="2 3">
    <name type="scientific">Tenacibaculum geojense</name>
    <dbReference type="NCBI Taxonomy" id="915352"/>
    <lineage>
        <taxon>Bacteria</taxon>
        <taxon>Pseudomonadati</taxon>
        <taxon>Bacteroidota</taxon>
        <taxon>Flavobacteriia</taxon>
        <taxon>Flavobacteriales</taxon>
        <taxon>Flavobacteriaceae</taxon>
        <taxon>Tenacibaculum</taxon>
    </lineage>
</organism>
<reference evidence="3" key="1">
    <citation type="journal article" date="2019" name="Int. J. Syst. Evol. Microbiol.">
        <title>The Global Catalogue of Microorganisms (GCM) 10K type strain sequencing project: providing services to taxonomists for standard genome sequencing and annotation.</title>
        <authorList>
            <consortium name="The Broad Institute Genomics Platform"/>
            <consortium name="The Broad Institute Genome Sequencing Center for Infectious Disease"/>
            <person name="Wu L."/>
            <person name="Ma J."/>
        </authorList>
    </citation>
    <scope>NUCLEOTIDE SEQUENCE [LARGE SCALE GENOMIC DNA]</scope>
    <source>
        <strain evidence="3">CCUG 60527</strain>
    </source>
</reference>